<dbReference type="Proteomes" id="UP000265520">
    <property type="component" value="Unassembled WGS sequence"/>
</dbReference>
<evidence type="ECO:0000313" key="2">
    <source>
        <dbReference type="Proteomes" id="UP000265520"/>
    </source>
</evidence>
<sequence>MMKNKTLSSSADCGSRVRPSKSYNRMDVVTTLRNCEGNLLSSRERFLNRSLQENMGASCSRVDSYNEEGHIGAHLVPSIINSDNQSNCFPQTLWLQKKFRSSN</sequence>
<keyword evidence="2" id="KW-1185">Reference proteome</keyword>
<dbReference type="EMBL" id="LXQA010054649">
    <property type="protein sequence ID" value="MCI04212.1"/>
    <property type="molecule type" value="Genomic_DNA"/>
</dbReference>
<proteinExistence type="predicted"/>
<organism evidence="1 2">
    <name type="scientific">Trifolium medium</name>
    <dbReference type="NCBI Taxonomy" id="97028"/>
    <lineage>
        <taxon>Eukaryota</taxon>
        <taxon>Viridiplantae</taxon>
        <taxon>Streptophyta</taxon>
        <taxon>Embryophyta</taxon>
        <taxon>Tracheophyta</taxon>
        <taxon>Spermatophyta</taxon>
        <taxon>Magnoliopsida</taxon>
        <taxon>eudicotyledons</taxon>
        <taxon>Gunneridae</taxon>
        <taxon>Pentapetalae</taxon>
        <taxon>rosids</taxon>
        <taxon>fabids</taxon>
        <taxon>Fabales</taxon>
        <taxon>Fabaceae</taxon>
        <taxon>Papilionoideae</taxon>
        <taxon>50 kb inversion clade</taxon>
        <taxon>NPAAA clade</taxon>
        <taxon>Hologalegina</taxon>
        <taxon>IRL clade</taxon>
        <taxon>Trifolieae</taxon>
        <taxon>Trifolium</taxon>
    </lineage>
</organism>
<reference evidence="1 2" key="1">
    <citation type="journal article" date="2018" name="Front. Plant Sci.">
        <title>Red Clover (Trifolium pratense) and Zigzag Clover (T. medium) - A Picture of Genomic Similarities and Differences.</title>
        <authorList>
            <person name="Dluhosova J."/>
            <person name="Istvanek J."/>
            <person name="Nedelnik J."/>
            <person name="Repkova J."/>
        </authorList>
    </citation>
    <scope>NUCLEOTIDE SEQUENCE [LARGE SCALE GENOMIC DNA]</scope>
    <source>
        <strain evidence="2">cv. 10/8</strain>
        <tissue evidence="1">Leaf</tissue>
    </source>
</reference>
<accession>A0A392NXM8</accession>
<name>A0A392NXM8_9FABA</name>
<evidence type="ECO:0000313" key="1">
    <source>
        <dbReference type="EMBL" id="MCI04212.1"/>
    </source>
</evidence>
<feature type="non-terminal residue" evidence="1">
    <location>
        <position position="103"/>
    </location>
</feature>
<dbReference type="AlphaFoldDB" id="A0A392NXM8"/>
<protein>
    <submittedName>
        <fullName evidence="1">Protein STICHEL-like 2-like</fullName>
    </submittedName>
</protein>
<comment type="caution">
    <text evidence="1">The sequence shown here is derived from an EMBL/GenBank/DDBJ whole genome shotgun (WGS) entry which is preliminary data.</text>
</comment>